<protein>
    <submittedName>
        <fullName evidence="1">Uncharacterized protein</fullName>
    </submittedName>
</protein>
<keyword evidence="2" id="KW-1185">Reference proteome</keyword>
<dbReference type="EMBL" id="WNTK01000043">
    <property type="protein sequence ID" value="KAG9472635.1"/>
    <property type="molecule type" value="Genomic_DNA"/>
</dbReference>
<evidence type="ECO:0000313" key="1">
    <source>
        <dbReference type="EMBL" id="KAG9472635.1"/>
    </source>
</evidence>
<dbReference type="Proteomes" id="UP000770717">
    <property type="component" value="Unassembled WGS sequence"/>
</dbReference>
<gene>
    <name evidence="1" type="ORF">GDO78_018298</name>
</gene>
<comment type="caution">
    <text evidence="1">The sequence shown here is derived from an EMBL/GenBank/DDBJ whole genome shotgun (WGS) entry which is preliminary data.</text>
</comment>
<organism evidence="1 2">
    <name type="scientific">Eleutherodactylus coqui</name>
    <name type="common">Puerto Rican coqui</name>
    <dbReference type="NCBI Taxonomy" id="57060"/>
    <lineage>
        <taxon>Eukaryota</taxon>
        <taxon>Metazoa</taxon>
        <taxon>Chordata</taxon>
        <taxon>Craniata</taxon>
        <taxon>Vertebrata</taxon>
        <taxon>Euteleostomi</taxon>
        <taxon>Amphibia</taxon>
        <taxon>Batrachia</taxon>
        <taxon>Anura</taxon>
        <taxon>Neobatrachia</taxon>
        <taxon>Hyloidea</taxon>
        <taxon>Eleutherodactylidae</taxon>
        <taxon>Eleutherodactylinae</taxon>
        <taxon>Eleutherodactylus</taxon>
        <taxon>Eleutherodactylus</taxon>
    </lineage>
</organism>
<reference evidence="1" key="1">
    <citation type="thesis" date="2020" institute="ProQuest LLC" country="789 East Eisenhower Parkway, Ann Arbor, MI, USA">
        <title>Comparative Genomics and Chromosome Evolution.</title>
        <authorList>
            <person name="Mudd A.B."/>
        </authorList>
    </citation>
    <scope>NUCLEOTIDE SEQUENCE</scope>
    <source>
        <strain evidence="1">HN-11 Male</strain>
        <tissue evidence="1">Kidney and liver</tissue>
    </source>
</reference>
<accession>A0A8J6EPH0</accession>
<evidence type="ECO:0000313" key="2">
    <source>
        <dbReference type="Proteomes" id="UP000770717"/>
    </source>
</evidence>
<dbReference type="AlphaFoldDB" id="A0A8J6EPH0"/>
<proteinExistence type="predicted"/>
<name>A0A8J6EPH0_ELECQ</name>
<sequence length="87" mass="9305">MGEGGFDVAKNMYNPVYTATGVLAKISVLALMQNYSVISPLPYSSLSIPPPSSEPETTGFTVLLQDKLYIYLQNKHVIARAAGGAVQ</sequence>